<evidence type="ECO:0000256" key="4">
    <source>
        <dbReference type="ARBA" id="ARBA00022475"/>
    </source>
</evidence>
<evidence type="ECO:0000256" key="1">
    <source>
        <dbReference type="ARBA" id="ARBA00004202"/>
    </source>
</evidence>
<sequence>MTAPLLEVSDLSITAETANGTYDAVRSVDITLPRGEALAVVGESGSGKSLTALAVAGLLGEKLTPTGSVRFDGRELLGMKPAERRAMAGRRIGFVFQEPMSSLHPILTVGQQLEEGLRAHYDMNRRQRADRVRELLDIVGLGKSRDIAGDRIGQLSGGMRQRVMIAMAISCEPELVIADEPTTALDVTLQRQVIDLLATLRERLGLSLLLITHDLGVVAETCDRAVVMYGGQVVETGPTATLLHDPAHDYTRALLMSIPVLGDERPRLPTVASIAPWLRDTRLDPRERRPLSRLVELAPGHQVRQDAEGAAA</sequence>
<dbReference type="SUPFAM" id="SSF52540">
    <property type="entry name" value="P-loop containing nucleoside triphosphate hydrolases"/>
    <property type="match status" value="1"/>
</dbReference>
<name>A0ABU3G8T2_9MICO</name>
<evidence type="ECO:0000256" key="6">
    <source>
        <dbReference type="ARBA" id="ARBA00022840"/>
    </source>
</evidence>
<dbReference type="SMART" id="SM00382">
    <property type="entry name" value="AAA"/>
    <property type="match status" value="1"/>
</dbReference>
<evidence type="ECO:0000256" key="2">
    <source>
        <dbReference type="ARBA" id="ARBA00005417"/>
    </source>
</evidence>
<evidence type="ECO:0000256" key="3">
    <source>
        <dbReference type="ARBA" id="ARBA00022448"/>
    </source>
</evidence>
<protein>
    <submittedName>
        <fullName evidence="9">ABC transporter ATP-binding protein</fullName>
    </submittedName>
</protein>
<dbReference type="InterPro" id="IPR050388">
    <property type="entry name" value="ABC_Ni/Peptide_Import"/>
</dbReference>
<keyword evidence="10" id="KW-1185">Reference proteome</keyword>
<dbReference type="CDD" id="cd03257">
    <property type="entry name" value="ABC_NikE_OppD_transporters"/>
    <property type="match status" value="1"/>
</dbReference>
<gene>
    <name evidence="9" type="ORF">Q9S71_05225</name>
</gene>
<keyword evidence="6 9" id="KW-0067">ATP-binding</keyword>
<comment type="caution">
    <text evidence="9">The sequence shown here is derived from an EMBL/GenBank/DDBJ whole genome shotgun (WGS) entry which is preliminary data.</text>
</comment>
<dbReference type="InterPro" id="IPR003439">
    <property type="entry name" value="ABC_transporter-like_ATP-bd"/>
</dbReference>
<dbReference type="PROSITE" id="PS00211">
    <property type="entry name" value="ABC_TRANSPORTER_1"/>
    <property type="match status" value="1"/>
</dbReference>
<organism evidence="9 10">
    <name type="scientific">Microbacterium gawkjiense</name>
    <dbReference type="NCBI Taxonomy" id="3067309"/>
    <lineage>
        <taxon>Bacteria</taxon>
        <taxon>Bacillati</taxon>
        <taxon>Actinomycetota</taxon>
        <taxon>Actinomycetes</taxon>
        <taxon>Micrococcales</taxon>
        <taxon>Microbacteriaceae</taxon>
        <taxon>Microbacterium</taxon>
    </lineage>
</organism>
<evidence type="ECO:0000256" key="5">
    <source>
        <dbReference type="ARBA" id="ARBA00022741"/>
    </source>
</evidence>
<keyword evidence="3" id="KW-0813">Transport</keyword>
<dbReference type="PROSITE" id="PS50893">
    <property type="entry name" value="ABC_TRANSPORTER_2"/>
    <property type="match status" value="1"/>
</dbReference>
<reference evidence="9 10" key="1">
    <citation type="submission" date="2023-08" db="EMBL/GenBank/DDBJ databases">
        <title>Microbacterium aquilitoris sp. nov. and Microbacterium gwkjibeachense sp. nov., isolated from beach.</title>
        <authorList>
            <person name="Lee S.D."/>
            <person name="Yang H."/>
            <person name="Kim I."/>
        </authorList>
    </citation>
    <scope>NUCLEOTIDE SEQUENCE [LARGE SCALE GENOMIC DNA]</scope>
    <source>
        <strain evidence="9 10">KSW4-11</strain>
    </source>
</reference>
<evidence type="ECO:0000259" key="8">
    <source>
        <dbReference type="PROSITE" id="PS50893"/>
    </source>
</evidence>
<dbReference type="Pfam" id="PF08352">
    <property type="entry name" value="oligo_HPY"/>
    <property type="match status" value="1"/>
</dbReference>
<keyword evidence="5" id="KW-0547">Nucleotide-binding</keyword>
<dbReference type="EMBL" id="JAUZVV010000001">
    <property type="protein sequence ID" value="MDT3316218.1"/>
    <property type="molecule type" value="Genomic_DNA"/>
</dbReference>
<comment type="subcellular location">
    <subcellularLocation>
        <location evidence="1">Cell membrane</location>
        <topology evidence="1">Peripheral membrane protein</topology>
    </subcellularLocation>
</comment>
<evidence type="ECO:0000313" key="9">
    <source>
        <dbReference type="EMBL" id="MDT3316218.1"/>
    </source>
</evidence>
<evidence type="ECO:0000256" key="7">
    <source>
        <dbReference type="ARBA" id="ARBA00023136"/>
    </source>
</evidence>
<evidence type="ECO:0000313" key="10">
    <source>
        <dbReference type="Proteomes" id="UP001251849"/>
    </source>
</evidence>
<dbReference type="InterPro" id="IPR003593">
    <property type="entry name" value="AAA+_ATPase"/>
</dbReference>
<dbReference type="InterPro" id="IPR017871">
    <property type="entry name" value="ABC_transporter-like_CS"/>
</dbReference>
<keyword evidence="7" id="KW-0472">Membrane</keyword>
<dbReference type="RefSeq" id="WP_311860965.1">
    <property type="nucleotide sequence ID" value="NZ_JAUZVV010000001.1"/>
</dbReference>
<dbReference type="Pfam" id="PF00005">
    <property type="entry name" value="ABC_tran"/>
    <property type="match status" value="1"/>
</dbReference>
<dbReference type="Gene3D" id="3.40.50.300">
    <property type="entry name" value="P-loop containing nucleotide triphosphate hydrolases"/>
    <property type="match status" value="1"/>
</dbReference>
<proteinExistence type="inferred from homology"/>
<dbReference type="InterPro" id="IPR013563">
    <property type="entry name" value="Oligopep_ABC_C"/>
</dbReference>
<dbReference type="Proteomes" id="UP001251849">
    <property type="component" value="Unassembled WGS sequence"/>
</dbReference>
<keyword evidence="4" id="KW-1003">Cell membrane</keyword>
<dbReference type="PANTHER" id="PTHR43297">
    <property type="entry name" value="OLIGOPEPTIDE TRANSPORT ATP-BINDING PROTEIN APPD"/>
    <property type="match status" value="1"/>
</dbReference>
<dbReference type="GO" id="GO:0005524">
    <property type="term" value="F:ATP binding"/>
    <property type="evidence" value="ECO:0007669"/>
    <property type="project" value="UniProtKB-KW"/>
</dbReference>
<accession>A0ABU3G8T2</accession>
<dbReference type="InterPro" id="IPR027417">
    <property type="entry name" value="P-loop_NTPase"/>
</dbReference>
<dbReference type="PANTHER" id="PTHR43297:SF2">
    <property type="entry name" value="DIPEPTIDE TRANSPORT ATP-BINDING PROTEIN DPPD"/>
    <property type="match status" value="1"/>
</dbReference>
<feature type="domain" description="ABC transporter" evidence="8">
    <location>
        <begin position="6"/>
        <end position="255"/>
    </location>
</feature>
<comment type="similarity">
    <text evidence="2">Belongs to the ABC transporter superfamily.</text>
</comment>